<gene>
    <name evidence="2" type="ORF">Pfra01_002221900</name>
</gene>
<proteinExistence type="predicted"/>
<name>A0A9W7D2D2_9STRA</name>
<evidence type="ECO:0000313" key="3">
    <source>
        <dbReference type="Proteomes" id="UP001165121"/>
    </source>
</evidence>
<sequence>MVLLIKIPKEFQVTKLEQAFNIPATTMSPPPTLQAVKYVLLLPKLLDQCIQEPQYAKVTRRMRSGVTLCGIGSERERKWKITIEQALAWAVSADEVETNPSPLIRSPVVIIKDGHFIHGQVAACNGEGVVVNTVGGIHRVTQSSVVRSTPVVTILLRNLSFAAEDWNLTEIADLHHKLLDRILGTNGATATNHVQQIMHGIIDDVMPPSTDEIVTRINPLSGQEVAFPVQHAVDYAFYNVTLEEYRTQISQATLVPGEFKKKFSLENSSLQHILQTVSSRQLQRLRNEITLSSRAPKGGQEQLNNDSAGKQVAH</sequence>
<comment type="caution">
    <text evidence="2">The sequence shown here is derived from an EMBL/GenBank/DDBJ whole genome shotgun (WGS) entry which is preliminary data.</text>
</comment>
<organism evidence="2 3">
    <name type="scientific">Phytophthora fragariaefolia</name>
    <dbReference type="NCBI Taxonomy" id="1490495"/>
    <lineage>
        <taxon>Eukaryota</taxon>
        <taxon>Sar</taxon>
        <taxon>Stramenopiles</taxon>
        <taxon>Oomycota</taxon>
        <taxon>Peronosporomycetes</taxon>
        <taxon>Peronosporales</taxon>
        <taxon>Peronosporaceae</taxon>
        <taxon>Phytophthora</taxon>
    </lineage>
</organism>
<dbReference type="Proteomes" id="UP001165121">
    <property type="component" value="Unassembled WGS sequence"/>
</dbReference>
<feature type="region of interest" description="Disordered" evidence="1">
    <location>
        <begin position="290"/>
        <end position="314"/>
    </location>
</feature>
<evidence type="ECO:0000313" key="2">
    <source>
        <dbReference type="EMBL" id="GMF53638.1"/>
    </source>
</evidence>
<evidence type="ECO:0000256" key="1">
    <source>
        <dbReference type="SAM" id="MobiDB-lite"/>
    </source>
</evidence>
<dbReference type="OrthoDB" id="129224at2759"/>
<dbReference type="EMBL" id="BSXT01003316">
    <property type="protein sequence ID" value="GMF53638.1"/>
    <property type="molecule type" value="Genomic_DNA"/>
</dbReference>
<protein>
    <submittedName>
        <fullName evidence="2">Unnamed protein product</fullName>
    </submittedName>
</protein>
<dbReference type="AlphaFoldDB" id="A0A9W7D2D2"/>
<keyword evidence="3" id="KW-1185">Reference proteome</keyword>
<accession>A0A9W7D2D2</accession>
<reference evidence="2" key="1">
    <citation type="submission" date="2023-04" db="EMBL/GenBank/DDBJ databases">
        <title>Phytophthora fragariaefolia NBRC 109709.</title>
        <authorList>
            <person name="Ichikawa N."/>
            <person name="Sato H."/>
            <person name="Tonouchi N."/>
        </authorList>
    </citation>
    <scope>NUCLEOTIDE SEQUENCE</scope>
    <source>
        <strain evidence="2">NBRC 109709</strain>
    </source>
</reference>